<dbReference type="GeneID" id="83630145"/>
<dbReference type="SUPFAM" id="SSF55048">
    <property type="entry name" value="Probable ACP-binding domain of malonyl-CoA ACP transacylase"/>
    <property type="match status" value="1"/>
</dbReference>
<evidence type="ECO:0000259" key="5">
    <source>
        <dbReference type="PROSITE" id="PS50075"/>
    </source>
</evidence>
<comment type="caution">
    <text evidence="8">The sequence shown here is derived from an EMBL/GenBank/DDBJ whole genome shotgun (WGS) entry which is preliminary data.</text>
</comment>
<dbReference type="InterPro" id="IPR016036">
    <property type="entry name" value="Malonyl_transacylase_ACP-bd"/>
</dbReference>
<dbReference type="RefSeq" id="WP_236979024.1">
    <property type="nucleotide sequence ID" value="NZ_BRXE01000055.1"/>
</dbReference>
<dbReference type="PROSITE" id="PS50075">
    <property type="entry name" value="CARRIER"/>
    <property type="match status" value="1"/>
</dbReference>
<evidence type="ECO:0000256" key="3">
    <source>
        <dbReference type="ARBA" id="ARBA00022679"/>
    </source>
</evidence>
<dbReference type="InterPro" id="IPR016039">
    <property type="entry name" value="Thiolase-like"/>
</dbReference>
<dbReference type="InterPro" id="IPR032821">
    <property type="entry name" value="PKS_assoc"/>
</dbReference>
<dbReference type="SUPFAM" id="SSF47336">
    <property type="entry name" value="ACP-like"/>
    <property type="match status" value="1"/>
</dbReference>
<dbReference type="EMBL" id="BRXE01000055">
    <property type="protein sequence ID" value="GLB84585.1"/>
    <property type="molecule type" value="Genomic_DNA"/>
</dbReference>
<reference evidence="8" key="1">
    <citation type="submission" date="2022-08" db="EMBL/GenBank/DDBJ databases">
        <title>Mycobacterium kiyosense sp. nov., scotochromogenic slow-glowing species isolated from respiratory specimens.</title>
        <authorList>
            <person name="Fukano H."/>
            <person name="Kazumi Y."/>
            <person name="Sakagami N."/>
            <person name="Ato M."/>
            <person name="Mitarai S."/>
            <person name="Hoshino Y."/>
        </authorList>
    </citation>
    <scope>NUCLEOTIDE SEQUENCE</scope>
    <source>
        <strain evidence="8">1413</strain>
        <strain evidence="7">SRL2020-028</strain>
    </source>
</reference>
<dbReference type="InterPro" id="IPR016035">
    <property type="entry name" value="Acyl_Trfase/lysoPLipase"/>
</dbReference>
<dbReference type="InterPro" id="IPR014031">
    <property type="entry name" value="Ketoacyl_synth_C"/>
</dbReference>
<dbReference type="PANTHER" id="PTHR43775:SF37">
    <property type="entry name" value="SI:DKEY-61P9.11"/>
    <property type="match status" value="1"/>
</dbReference>
<evidence type="ECO:0000256" key="2">
    <source>
        <dbReference type="ARBA" id="ARBA00022553"/>
    </source>
</evidence>
<keyword evidence="9" id="KW-1185">Reference proteome</keyword>
<dbReference type="Pfam" id="PF00109">
    <property type="entry name" value="ketoacyl-synt"/>
    <property type="match status" value="1"/>
</dbReference>
<dbReference type="Gene3D" id="3.30.70.3290">
    <property type="match status" value="1"/>
</dbReference>
<feature type="domain" description="Carrier" evidence="5">
    <location>
        <begin position="880"/>
        <end position="961"/>
    </location>
</feature>
<evidence type="ECO:0000259" key="6">
    <source>
        <dbReference type="PROSITE" id="PS52004"/>
    </source>
</evidence>
<dbReference type="SUPFAM" id="SSF53901">
    <property type="entry name" value="Thiolase-like"/>
    <property type="match status" value="1"/>
</dbReference>
<dbReference type="SUPFAM" id="SSF52151">
    <property type="entry name" value="FabD/lysophospholipase-like"/>
    <property type="match status" value="1"/>
</dbReference>
<dbReference type="InterPro" id="IPR050091">
    <property type="entry name" value="PKS_NRPS_Biosynth_Enz"/>
</dbReference>
<dbReference type="PROSITE" id="PS52004">
    <property type="entry name" value="KS3_2"/>
    <property type="match status" value="1"/>
</dbReference>
<gene>
    <name evidence="8" type="ORF">Mkiyose1413_39690</name>
    <name evidence="7" type="ORF">SRL2020028_38410</name>
</gene>
<accession>A0A9P3UZ41</accession>
<dbReference type="Pfam" id="PF02801">
    <property type="entry name" value="Ketoacyl-synt_C"/>
    <property type="match status" value="1"/>
</dbReference>
<evidence type="ECO:0000313" key="8">
    <source>
        <dbReference type="EMBL" id="GLD32086.1"/>
    </source>
</evidence>
<dbReference type="InterPro" id="IPR036736">
    <property type="entry name" value="ACP-like_sf"/>
</dbReference>
<dbReference type="PANTHER" id="PTHR43775">
    <property type="entry name" value="FATTY ACID SYNTHASE"/>
    <property type="match status" value="1"/>
</dbReference>
<dbReference type="InterPro" id="IPR009081">
    <property type="entry name" value="PP-bd_ACP"/>
</dbReference>
<feature type="domain" description="Ketosynthase family 3 (KS3)" evidence="6">
    <location>
        <begin position="1"/>
        <end position="420"/>
    </location>
</feature>
<keyword evidence="4" id="KW-0511">Multifunctional enzyme</keyword>
<dbReference type="SMART" id="SM00827">
    <property type="entry name" value="PKS_AT"/>
    <property type="match status" value="1"/>
</dbReference>
<dbReference type="InterPro" id="IPR014030">
    <property type="entry name" value="Ketoacyl_synth_N"/>
</dbReference>
<evidence type="ECO:0000256" key="4">
    <source>
        <dbReference type="ARBA" id="ARBA00023268"/>
    </source>
</evidence>
<dbReference type="Proteomes" id="UP001064782">
    <property type="component" value="Unassembled WGS sequence"/>
</dbReference>
<dbReference type="Gene3D" id="3.40.47.10">
    <property type="match status" value="1"/>
</dbReference>
<dbReference type="Pfam" id="PF16197">
    <property type="entry name" value="KAsynt_C_assoc"/>
    <property type="match status" value="1"/>
</dbReference>
<proteinExistence type="predicted"/>
<dbReference type="InterPro" id="IPR020841">
    <property type="entry name" value="PKS_Beta-ketoAc_synthase_dom"/>
</dbReference>
<evidence type="ECO:0000313" key="9">
    <source>
        <dbReference type="Proteomes" id="UP001064782"/>
    </source>
</evidence>
<evidence type="ECO:0000313" key="7">
    <source>
        <dbReference type="EMBL" id="GLB84585.1"/>
    </source>
</evidence>
<sequence>MTAIAVVGIDCRFPGAPDKDAYWRLLTEATVTDTDVPAQRWDVETYYHPRGVAGSMNTRRGHFLDDVDAFDHEFFGITPVEAAVLDPQQRLLLQTSYRALEDAGIDPKLLSGTATGVFVGVMSSEWSSCQMLDLERISAFHGSGSGYFMLANRISYHLNLAGPSMAIDTACSSSLVAVHQGCAALRAAEVDTAIVAGTNLLLTPALSVFYTQAGLSASDGRCKPFCQGADGIGRGEGVGAVVLRRLDDAIAAGQQIYAVIRGSAVNHDGRSNGITAPNRSAQVALMRQALARAGVQAHHLAFVEAHGTGTVLGDMIEANALGDLHRSRVDGPCLLGSVKGNIGHTEGAAGIASFIKACLALHFRVLPPTVIAGQANPGLRLESQGLTLAATASDLPAQGALGGVSSFGLGGSNAHVVLESASATTATAGAPTGVLTLSAPNERGLRRNAAVFADAMAGVDSQHIAAWCRASNIVKRSHRHRLALAGDRDALLAGLAGYLAGDRDELGSAAPVRKGPAEIGLLCSGQGAQFPGMTLPLYRSHAGYRNQLDAVCAVLDHHLCAPLLPAIFGEHGNLDDTGTAQPALFAVSYALGKSLLLSGISPVFGIGHSVGEIALACLAGVFSVADAARMVVTRGALMGSLPPGGAMIAVDLPAAQAQALADAEPDCAVAAVNGPRSVVISGPAQSLDTIAAAVRRQGGRARKLVVSHAFHSPLMRPMVAEFRREIAGIRLSPAEFPIVSTVTGALVEGQEMDADYWARQICDPVRFADACEIATRSFRARYIAEAGPRATLLTLARQSGVTAGSLTPCNGPDSRGHELVEVAATLLRDGYPVELSHIYGHSAEPPGRIPPYEFDDGPRFWSDGQTTLVPERRATETPPPDSADVATDILSLIAAIGGLPLSTVTRSSRLGEDLGYDSLLQLRLFEQMRRNYPQLALQDSADLPADIATVGDLVDLVARRLELASTNP</sequence>
<dbReference type="SMART" id="SM00825">
    <property type="entry name" value="PKS_KS"/>
    <property type="match status" value="1"/>
</dbReference>
<dbReference type="InterPro" id="IPR001227">
    <property type="entry name" value="Ac_transferase_dom_sf"/>
</dbReference>
<organism evidence="8 9">
    <name type="scientific">Mycobacterium kiyosense</name>
    <dbReference type="NCBI Taxonomy" id="2871094"/>
    <lineage>
        <taxon>Bacteria</taxon>
        <taxon>Bacillati</taxon>
        <taxon>Actinomycetota</taxon>
        <taxon>Actinomycetes</taxon>
        <taxon>Mycobacteriales</taxon>
        <taxon>Mycobacteriaceae</taxon>
        <taxon>Mycobacterium</taxon>
    </lineage>
</organism>
<dbReference type="GO" id="GO:0004312">
    <property type="term" value="F:fatty acid synthase activity"/>
    <property type="evidence" value="ECO:0007669"/>
    <property type="project" value="TreeGrafter"/>
</dbReference>
<name>A0A9P3UZ41_9MYCO</name>
<dbReference type="InterPro" id="IPR014043">
    <property type="entry name" value="Acyl_transferase_dom"/>
</dbReference>
<keyword evidence="2" id="KW-0597">Phosphoprotein</keyword>
<dbReference type="GO" id="GO:0006633">
    <property type="term" value="P:fatty acid biosynthetic process"/>
    <property type="evidence" value="ECO:0007669"/>
    <property type="project" value="InterPro"/>
</dbReference>
<protein>
    <submittedName>
        <fullName evidence="8">Polyketide synthase</fullName>
    </submittedName>
</protein>
<evidence type="ECO:0000256" key="1">
    <source>
        <dbReference type="ARBA" id="ARBA00022450"/>
    </source>
</evidence>
<dbReference type="Gene3D" id="1.10.1200.10">
    <property type="entry name" value="ACP-like"/>
    <property type="match status" value="1"/>
</dbReference>
<dbReference type="InterPro" id="IPR018201">
    <property type="entry name" value="Ketoacyl_synth_AS"/>
</dbReference>
<dbReference type="PROSITE" id="PS00606">
    <property type="entry name" value="KS3_1"/>
    <property type="match status" value="1"/>
</dbReference>
<dbReference type="Gene3D" id="3.40.366.10">
    <property type="entry name" value="Malonyl-Coenzyme A Acyl Carrier Protein, domain 2"/>
    <property type="match status" value="1"/>
</dbReference>
<keyword evidence="3" id="KW-0808">Transferase</keyword>
<dbReference type="Proteomes" id="UP001165663">
    <property type="component" value="Unassembled WGS sequence"/>
</dbReference>
<dbReference type="Pfam" id="PF00698">
    <property type="entry name" value="Acyl_transf_1"/>
    <property type="match status" value="1"/>
</dbReference>
<keyword evidence="1" id="KW-0596">Phosphopantetheine</keyword>
<dbReference type="GO" id="GO:0004315">
    <property type="term" value="F:3-oxoacyl-[acyl-carrier-protein] synthase activity"/>
    <property type="evidence" value="ECO:0007669"/>
    <property type="project" value="InterPro"/>
</dbReference>
<dbReference type="CDD" id="cd00833">
    <property type="entry name" value="PKS"/>
    <property type="match status" value="1"/>
</dbReference>
<dbReference type="AlphaFoldDB" id="A0A9P3UZ41"/>
<dbReference type="EMBL" id="BRZI01000036">
    <property type="protein sequence ID" value="GLD32086.1"/>
    <property type="molecule type" value="Genomic_DNA"/>
</dbReference>